<sequence length="378" mass="42429">MSSAILKLFQPVKVGDVTLAHRIVLAPLTRFRATKFEHVPLPNVKEHYRQRGSTPGTLLITEATFIAPQAGGYTNVPGIWSDEQISKWKEVTDSVHAEGSFIYLQLWALGRAAVAAELKAEDPSFDYVAPSPIKLTGHDETPRALSIPEIKQYVQWYATAAHNAVKRAGFDGVEIHGANGYLIDQFLQDVSNHRTDEYGGSIENRSRFGLEVVDAIVKAIGASKTGIRLSPWGKFQDMRMADPLPQFSYFANELKTRHPDLAYLHLVEPRAQGFAILRDEDLEARESNDFLRKLWAPKPLITAGAYTRELAIKTAEEKGDIIAVGRYFISNPDLPLRWRHNLPLTEYNRDTFYLKGDASPTGYTDYPFAEKTAEQSRL</sequence>
<dbReference type="STRING" id="578458.D8QJL6"/>
<dbReference type="SUPFAM" id="SSF51395">
    <property type="entry name" value="FMN-linked oxidoreductases"/>
    <property type="match status" value="1"/>
</dbReference>
<evidence type="ECO:0000313" key="2">
    <source>
        <dbReference type="EMBL" id="EFI92113.1"/>
    </source>
</evidence>
<organism evidence="3">
    <name type="scientific">Schizophyllum commune (strain H4-8 / FGSC 9210)</name>
    <name type="common">Split gill fungus</name>
    <dbReference type="NCBI Taxonomy" id="578458"/>
    <lineage>
        <taxon>Eukaryota</taxon>
        <taxon>Fungi</taxon>
        <taxon>Dikarya</taxon>
        <taxon>Basidiomycota</taxon>
        <taxon>Agaricomycotina</taxon>
        <taxon>Agaricomycetes</taxon>
        <taxon>Agaricomycetidae</taxon>
        <taxon>Agaricales</taxon>
        <taxon>Schizophyllaceae</taxon>
        <taxon>Schizophyllum</taxon>
    </lineage>
</organism>
<dbReference type="VEuPathDB" id="FungiDB:SCHCODRAFT_02641368"/>
<dbReference type="FunFam" id="3.20.20.70:FF:000138">
    <property type="entry name" value="NADPH dehydrogenase 1"/>
    <property type="match status" value="1"/>
</dbReference>
<dbReference type="AlphaFoldDB" id="D8QJL6"/>
<feature type="domain" description="NADH:flavin oxidoreductase/NADH oxidase N-terminal" evidence="1">
    <location>
        <begin position="7"/>
        <end position="344"/>
    </location>
</feature>
<dbReference type="GO" id="GO:0010181">
    <property type="term" value="F:FMN binding"/>
    <property type="evidence" value="ECO:0007669"/>
    <property type="project" value="InterPro"/>
</dbReference>
<protein>
    <recommendedName>
        <fullName evidence="1">NADH:flavin oxidoreductase/NADH oxidase N-terminal domain-containing protein</fullName>
    </recommendedName>
</protein>
<dbReference type="Gene3D" id="3.20.20.70">
    <property type="entry name" value="Aldolase class I"/>
    <property type="match status" value="1"/>
</dbReference>
<dbReference type="FunCoup" id="D8QJL6">
    <property type="interactions" value="248"/>
</dbReference>
<dbReference type="PANTHER" id="PTHR22893">
    <property type="entry name" value="NADH OXIDOREDUCTASE-RELATED"/>
    <property type="match status" value="1"/>
</dbReference>
<dbReference type="KEGG" id="scm:SCHCO_02641368"/>
<dbReference type="Pfam" id="PF00724">
    <property type="entry name" value="Oxidored_FMN"/>
    <property type="match status" value="1"/>
</dbReference>
<dbReference type="RefSeq" id="XP_003027016.1">
    <property type="nucleotide sequence ID" value="XM_003026970.1"/>
</dbReference>
<dbReference type="EMBL" id="GL377314">
    <property type="protein sequence ID" value="EFI92113.1"/>
    <property type="molecule type" value="Genomic_DNA"/>
</dbReference>
<dbReference type="GeneID" id="9593103"/>
<dbReference type="OMA" id="YMECHDS"/>
<evidence type="ECO:0000313" key="3">
    <source>
        <dbReference type="Proteomes" id="UP000007431"/>
    </source>
</evidence>
<dbReference type="CDD" id="cd02933">
    <property type="entry name" value="OYE_like_FMN"/>
    <property type="match status" value="1"/>
</dbReference>
<name>D8QJL6_SCHCM</name>
<dbReference type="OrthoDB" id="276546at2759"/>
<dbReference type="InterPro" id="IPR001155">
    <property type="entry name" value="OxRdtase_FMN_N"/>
</dbReference>
<dbReference type="InParanoid" id="D8QJL6"/>
<evidence type="ECO:0000259" key="1">
    <source>
        <dbReference type="Pfam" id="PF00724"/>
    </source>
</evidence>
<gene>
    <name evidence="2" type="ORF">SCHCODRAFT_83521</name>
</gene>
<dbReference type="Proteomes" id="UP000007431">
    <property type="component" value="Unassembled WGS sequence"/>
</dbReference>
<dbReference type="GO" id="GO:0003959">
    <property type="term" value="F:NADPH dehydrogenase activity"/>
    <property type="evidence" value="ECO:0007669"/>
    <property type="project" value="TreeGrafter"/>
</dbReference>
<dbReference type="InterPro" id="IPR045247">
    <property type="entry name" value="Oye-like"/>
</dbReference>
<reference evidence="2 3" key="1">
    <citation type="journal article" date="2010" name="Nat. Biotechnol.">
        <title>Genome sequence of the model mushroom Schizophyllum commune.</title>
        <authorList>
            <person name="Ohm R.A."/>
            <person name="de Jong J.F."/>
            <person name="Lugones L.G."/>
            <person name="Aerts A."/>
            <person name="Kothe E."/>
            <person name="Stajich J.E."/>
            <person name="de Vries R.P."/>
            <person name="Record E."/>
            <person name="Levasseur A."/>
            <person name="Baker S.E."/>
            <person name="Bartholomew K.A."/>
            <person name="Coutinho P.M."/>
            <person name="Erdmann S."/>
            <person name="Fowler T.J."/>
            <person name="Gathman A.C."/>
            <person name="Lombard V."/>
            <person name="Henrissat B."/>
            <person name="Knabe N."/>
            <person name="Kuees U."/>
            <person name="Lilly W.W."/>
            <person name="Lindquist E."/>
            <person name="Lucas S."/>
            <person name="Magnuson J.K."/>
            <person name="Piumi F."/>
            <person name="Raudaskoski M."/>
            <person name="Salamov A."/>
            <person name="Schmutz J."/>
            <person name="Schwarze F.W.M.R."/>
            <person name="vanKuyk P.A."/>
            <person name="Horton J.S."/>
            <person name="Grigoriev I.V."/>
            <person name="Woesten H.A.B."/>
        </authorList>
    </citation>
    <scope>NUCLEOTIDE SEQUENCE [LARGE SCALE GENOMIC DNA]</scope>
    <source>
        <strain evidence="3">H4-8 / FGSC 9210</strain>
    </source>
</reference>
<proteinExistence type="predicted"/>
<dbReference type="InterPro" id="IPR013785">
    <property type="entry name" value="Aldolase_TIM"/>
</dbReference>
<dbReference type="HOGENOM" id="CLU_012153_0_0_1"/>
<dbReference type="PANTHER" id="PTHR22893:SF91">
    <property type="entry name" value="NADPH DEHYDROGENASE 2-RELATED"/>
    <property type="match status" value="1"/>
</dbReference>
<keyword evidence="3" id="KW-1185">Reference proteome</keyword>
<accession>D8QJL6</accession>
<dbReference type="eggNOG" id="KOG0134">
    <property type="taxonomic scope" value="Eukaryota"/>
</dbReference>